<protein>
    <submittedName>
        <fullName evidence="11">LEM domain-containing protein</fullName>
    </submittedName>
</protein>
<dbReference type="OrthoDB" id="118234at2759"/>
<dbReference type="STRING" id="6290.A0A0N4W2I2"/>
<feature type="domain" description="LEM" evidence="8">
    <location>
        <begin position="1"/>
        <end position="45"/>
    </location>
</feature>
<evidence type="ECO:0000256" key="3">
    <source>
        <dbReference type="ARBA" id="ARBA00022989"/>
    </source>
</evidence>
<dbReference type="OMA" id="VECSVWR"/>
<dbReference type="WBParaSite" id="HPLM_0000393901-mRNA-1">
    <property type="protein sequence ID" value="HPLM_0000393901-mRNA-1"/>
    <property type="gene ID" value="HPLM_0000393901"/>
</dbReference>
<feature type="compositionally biased region" description="Acidic residues" evidence="6">
    <location>
        <begin position="138"/>
        <end position="148"/>
    </location>
</feature>
<dbReference type="PROSITE" id="PS50954">
    <property type="entry name" value="LEM"/>
    <property type="match status" value="1"/>
</dbReference>
<dbReference type="FunFam" id="1.10.720.40:FF:000001">
    <property type="entry name" value="LEM domain containing 2, isoform CRA_a"/>
    <property type="match status" value="1"/>
</dbReference>
<evidence type="ECO:0000313" key="10">
    <source>
        <dbReference type="Proteomes" id="UP000268014"/>
    </source>
</evidence>
<dbReference type="SUPFAM" id="SSF63451">
    <property type="entry name" value="LEM domain"/>
    <property type="match status" value="1"/>
</dbReference>
<dbReference type="Proteomes" id="UP000268014">
    <property type="component" value="Unassembled WGS sequence"/>
</dbReference>
<dbReference type="GO" id="GO:0031490">
    <property type="term" value="F:chromatin DNA binding"/>
    <property type="evidence" value="ECO:0007669"/>
    <property type="project" value="TreeGrafter"/>
</dbReference>
<dbReference type="CDD" id="cd12940">
    <property type="entry name" value="LEM_LAP2_LEMD1"/>
    <property type="match status" value="1"/>
</dbReference>
<dbReference type="InterPro" id="IPR011015">
    <property type="entry name" value="LEM/LEM-like_dom_sf"/>
</dbReference>
<dbReference type="GO" id="GO:0006998">
    <property type="term" value="P:nuclear envelope organization"/>
    <property type="evidence" value="ECO:0007669"/>
    <property type="project" value="TreeGrafter"/>
</dbReference>
<keyword evidence="10" id="KW-1185">Reference proteome</keyword>
<dbReference type="InterPro" id="IPR052277">
    <property type="entry name" value="INM_ESCRT-Associated"/>
</dbReference>
<evidence type="ECO:0000256" key="5">
    <source>
        <dbReference type="ARBA" id="ARBA00023242"/>
    </source>
</evidence>
<dbReference type="Gene3D" id="1.10.720.40">
    <property type="match status" value="1"/>
</dbReference>
<dbReference type="SMART" id="SM00540">
    <property type="entry name" value="LEM"/>
    <property type="match status" value="1"/>
</dbReference>
<reference evidence="9 10" key="2">
    <citation type="submission" date="2018-11" db="EMBL/GenBank/DDBJ databases">
        <authorList>
            <consortium name="Pathogen Informatics"/>
        </authorList>
    </citation>
    <scope>NUCLEOTIDE SEQUENCE [LARGE SCALE GENOMIC DNA]</scope>
    <source>
        <strain evidence="9 10">MHpl1</strain>
    </source>
</reference>
<accession>A0A0N4W2I2</accession>
<dbReference type="Gene3D" id="1.10.10.1180">
    <property type="entry name" value="MAN1, winged-helix domain"/>
    <property type="match status" value="1"/>
</dbReference>
<proteinExistence type="predicted"/>
<name>A0A0N4W2I2_HAEPC</name>
<sequence>MKDVALLSDAELAGELRKYNVSVGPVTGTTRSLYEKKLAKLLKQGPPSATNTSPQKTKVNPSASFGRNNTYKLHTNALAFFLQSFHNLKKMTLFSYNYTPSSQIIPGLYRTDRPGATPPRNATLAGSRGLLDLGRNDGDDDDEDDYDGQESSRVVYTTNVTGPEKRSPLRKAWDNLLGYDFKAGKVPGSNYELRHGSTRTRVDRDPKTGRIRVQQQSIGRDISTILVIVLSVFFVMLAVAYLGTARQESLRSHFNIYQSYPILAIAVVLAIYFGHKKWNQLKEKEEAALTALFLDIVREANENGEEYISIPHVRDVMFPPAKRRGAELARWERAVDFINANESRISTETRVLRGGQECDVWRWIPKWG</sequence>
<dbReference type="GO" id="GO:0005637">
    <property type="term" value="C:nuclear inner membrane"/>
    <property type="evidence" value="ECO:0007669"/>
    <property type="project" value="UniProtKB-SubCell"/>
</dbReference>
<reference evidence="11" key="1">
    <citation type="submission" date="2017-02" db="UniProtKB">
        <authorList>
            <consortium name="WormBaseParasite"/>
        </authorList>
    </citation>
    <scope>IDENTIFICATION</scope>
</reference>
<comment type="subcellular location">
    <subcellularLocation>
        <location evidence="1">Nucleus inner membrane</location>
        <topology evidence="1">Multi-pass membrane protein</topology>
    </subcellularLocation>
</comment>
<dbReference type="EMBL" id="UZAF01016159">
    <property type="protein sequence ID" value="VDO22027.1"/>
    <property type="molecule type" value="Genomic_DNA"/>
</dbReference>
<feature type="region of interest" description="Disordered" evidence="6">
    <location>
        <begin position="43"/>
        <end position="63"/>
    </location>
</feature>
<dbReference type="PANTHER" id="PTHR13428:SF12">
    <property type="entry name" value="INNER NUCLEAR MEMBRANE PROTEIN MAN1"/>
    <property type="match status" value="1"/>
</dbReference>
<keyword evidence="2 7" id="KW-0812">Transmembrane</keyword>
<feature type="region of interest" description="Disordered" evidence="6">
    <location>
        <begin position="111"/>
        <end position="151"/>
    </location>
</feature>
<feature type="compositionally biased region" description="Polar residues" evidence="6">
    <location>
        <begin position="47"/>
        <end position="63"/>
    </location>
</feature>
<keyword evidence="4 7" id="KW-0472">Membrane</keyword>
<feature type="transmembrane region" description="Helical" evidence="7">
    <location>
        <begin position="256"/>
        <end position="274"/>
    </location>
</feature>
<dbReference type="GO" id="GO:0030514">
    <property type="term" value="P:negative regulation of BMP signaling pathway"/>
    <property type="evidence" value="ECO:0007669"/>
    <property type="project" value="TreeGrafter"/>
</dbReference>
<feature type="transmembrane region" description="Helical" evidence="7">
    <location>
        <begin position="222"/>
        <end position="244"/>
    </location>
</feature>
<dbReference type="Pfam" id="PF03020">
    <property type="entry name" value="LEM"/>
    <property type="match status" value="1"/>
</dbReference>
<evidence type="ECO:0000259" key="8">
    <source>
        <dbReference type="PROSITE" id="PS50954"/>
    </source>
</evidence>
<evidence type="ECO:0000256" key="1">
    <source>
        <dbReference type="ARBA" id="ARBA00004473"/>
    </source>
</evidence>
<keyword evidence="5" id="KW-0539">Nucleus</keyword>
<evidence type="ECO:0000313" key="11">
    <source>
        <dbReference type="WBParaSite" id="HPLM_0000393901-mRNA-1"/>
    </source>
</evidence>
<dbReference type="InterPro" id="IPR003887">
    <property type="entry name" value="LEM_dom"/>
</dbReference>
<dbReference type="AlphaFoldDB" id="A0A0N4W2I2"/>
<evidence type="ECO:0000313" key="9">
    <source>
        <dbReference type="EMBL" id="VDO22027.1"/>
    </source>
</evidence>
<evidence type="ECO:0000256" key="7">
    <source>
        <dbReference type="SAM" id="Phobius"/>
    </source>
</evidence>
<evidence type="ECO:0000256" key="2">
    <source>
        <dbReference type="ARBA" id="ARBA00022692"/>
    </source>
</evidence>
<organism evidence="11">
    <name type="scientific">Haemonchus placei</name>
    <name type="common">Barber's pole worm</name>
    <dbReference type="NCBI Taxonomy" id="6290"/>
    <lineage>
        <taxon>Eukaryota</taxon>
        <taxon>Metazoa</taxon>
        <taxon>Ecdysozoa</taxon>
        <taxon>Nematoda</taxon>
        <taxon>Chromadorea</taxon>
        <taxon>Rhabditida</taxon>
        <taxon>Rhabditina</taxon>
        <taxon>Rhabditomorpha</taxon>
        <taxon>Strongyloidea</taxon>
        <taxon>Trichostrongylidae</taxon>
        <taxon>Haemonchus</taxon>
    </lineage>
</organism>
<keyword evidence="3 7" id="KW-1133">Transmembrane helix</keyword>
<gene>
    <name evidence="9" type="ORF">HPLM_LOCUS3931</name>
</gene>
<dbReference type="PANTHER" id="PTHR13428">
    <property type="entry name" value="INNER NUCLEAR MEMBRANE PROTEIN MAN1 LEM DOMAIN CONTAINING PROTEIN"/>
    <property type="match status" value="1"/>
</dbReference>
<evidence type="ECO:0000256" key="6">
    <source>
        <dbReference type="SAM" id="MobiDB-lite"/>
    </source>
</evidence>
<evidence type="ECO:0000256" key="4">
    <source>
        <dbReference type="ARBA" id="ARBA00023136"/>
    </source>
</evidence>
<dbReference type="InterPro" id="IPR041885">
    <property type="entry name" value="MAN1_winged_helix_dom"/>
</dbReference>